<dbReference type="EMBL" id="LT635766">
    <property type="protein sequence ID" value="SGZ54035.1"/>
    <property type="molecule type" value="Genomic_DNA"/>
</dbReference>
<dbReference type="GO" id="GO:0005789">
    <property type="term" value="C:endoplasmic reticulum membrane"/>
    <property type="evidence" value="ECO:0007669"/>
    <property type="project" value="TreeGrafter"/>
</dbReference>
<organism evidence="8 9">
    <name type="scientific">Sungouiella intermedia</name>
    <dbReference type="NCBI Taxonomy" id="45354"/>
    <lineage>
        <taxon>Eukaryota</taxon>
        <taxon>Fungi</taxon>
        <taxon>Dikarya</taxon>
        <taxon>Ascomycota</taxon>
        <taxon>Saccharomycotina</taxon>
        <taxon>Pichiomycetes</taxon>
        <taxon>Metschnikowiaceae</taxon>
        <taxon>Sungouiella</taxon>
    </lineage>
</organism>
<keyword evidence="5 7" id="KW-1133">Transmembrane helix</keyword>
<keyword evidence="2" id="KW-0813">Transport</keyword>
<dbReference type="Proteomes" id="UP000182259">
    <property type="component" value="Chromosome III"/>
</dbReference>
<evidence type="ECO:0000256" key="1">
    <source>
        <dbReference type="ARBA" id="ARBA00004127"/>
    </source>
</evidence>
<dbReference type="GO" id="GO:0005464">
    <property type="term" value="F:UDP-xylose transmembrane transporter activity"/>
    <property type="evidence" value="ECO:0007669"/>
    <property type="project" value="TreeGrafter"/>
</dbReference>
<dbReference type="NCBIfam" id="TIGR00803">
    <property type="entry name" value="nst"/>
    <property type="match status" value="1"/>
</dbReference>
<evidence type="ECO:0000256" key="2">
    <source>
        <dbReference type="ARBA" id="ARBA00022448"/>
    </source>
</evidence>
<evidence type="ECO:0000313" key="9">
    <source>
        <dbReference type="Proteomes" id="UP000182259"/>
    </source>
</evidence>
<reference evidence="8 9" key="1">
    <citation type="submission" date="2016-10" db="EMBL/GenBank/DDBJ databases">
        <authorList>
            <person name="de Groot N.N."/>
        </authorList>
    </citation>
    <scope>NUCLEOTIDE SEQUENCE [LARGE SCALE GENOMIC DNA]</scope>
    <source>
        <strain evidence="8 9">PYCC 4715</strain>
    </source>
</reference>
<evidence type="ECO:0000256" key="7">
    <source>
        <dbReference type="SAM" id="Phobius"/>
    </source>
</evidence>
<protein>
    <submittedName>
        <fullName evidence="8">CIC11C00000001258</fullName>
    </submittedName>
</protein>
<sequence>MFRSSSTVITMTVGFFFGGKRYSRIQVLSSILVSVGAILAISLRNTDRLEWLINSVDWRFAFGILVLSTASVLGAFLGIYTENIYARYGNHWQEMLFYTHLLGIPLFGILGSSIFHDIKTLWSAGSRIVLSKNFSLTILELMAYLLLNCVSQVICARGVNYLCGIASSLTVTIVLLGRKFVSLALSAYVFGNHFNKQGYLGAGILVVGTVLYSIATLQRKPKVD</sequence>
<keyword evidence="4 7" id="KW-0812">Transmembrane</keyword>
<dbReference type="PANTHER" id="PTHR10778">
    <property type="entry name" value="SOLUTE CARRIER FAMILY 35 MEMBER B"/>
    <property type="match status" value="1"/>
</dbReference>
<comment type="subcellular location">
    <subcellularLocation>
        <location evidence="1">Endomembrane system</location>
        <topology evidence="1">Multi-pass membrane protein</topology>
    </subcellularLocation>
</comment>
<feature type="transmembrane region" description="Helical" evidence="7">
    <location>
        <begin position="21"/>
        <end position="41"/>
    </location>
</feature>
<dbReference type="InterPro" id="IPR013657">
    <property type="entry name" value="SCL35B1-4/HUT1"/>
</dbReference>
<feature type="transmembrane region" description="Helical" evidence="7">
    <location>
        <begin position="159"/>
        <end position="178"/>
    </location>
</feature>
<feature type="transmembrane region" description="Helical" evidence="7">
    <location>
        <begin position="61"/>
        <end position="83"/>
    </location>
</feature>
<proteinExistence type="predicted"/>
<evidence type="ECO:0000313" key="8">
    <source>
        <dbReference type="EMBL" id="SGZ54035.1"/>
    </source>
</evidence>
<keyword evidence="6 7" id="KW-0472">Membrane</keyword>
<evidence type="ECO:0000256" key="3">
    <source>
        <dbReference type="ARBA" id="ARBA00022597"/>
    </source>
</evidence>
<evidence type="ECO:0000256" key="5">
    <source>
        <dbReference type="ARBA" id="ARBA00022989"/>
    </source>
</evidence>
<dbReference type="PANTHER" id="PTHR10778:SF4">
    <property type="entry name" value="NUCLEOTIDE SUGAR TRANSPORTER SLC35B4"/>
    <property type="match status" value="1"/>
</dbReference>
<dbReference type="GO" id="GO:0005462">
    <property type="term" value="F:UDP-N-acetylglucosamine transmembrane transporter activity"/>
    <property type="evidence" value="ECO:0007669"/>
    <property type="project" value="TreeGrafter"/>
</dbReference>
<feature type="transmembrane region" description="Helical" evidence="7">
    <location>
        <begin position="128"/>
        <end position="147"/>
    </location>
</feature>
<evidence type="ECO:0000256" key="6">
    <source>
        <dbReference type="ARBA" id="ARBA00023136"/>
    </source>
</evidence>
<dbReference type="AlphaFoldDB" id="A0A1L0BS15"/>
<feature type="transmembrane region" description="Helical" evidence="7">
    <location>
        <begin position="198"/>
        <end position="217"/>
    </location>
</feature>
<keyword evidence="3" id="KW-0762">Sugar transport</keyword>
<feature type="transmembrane region" description="Helical" evidence="7">
    <location>
        <begin position="95"/>
        <end position="116"/>
    </location>
</feature>
<dbReference type="Pfam" id="PF08449">
    <property type="entry name" value="UAA"/>
    <property type="match status" value="1"/>
</dbReference>
<name>A0A1L0BS15_9ASCO</name>
<dbReference type="GO" id="GO:0000139">
    <property type="term" value="C:Golgi membrane"/>
    <property type="evidence" value="ECO:0007669"/>
    <property type="project" value="TreeGrafter"/>
</dbReference>
<gene>
    <name evidence="8" type="ORF">SAMEA4029009_CIC11G00000001258</name>
</gene>
<accession>A0A1L0BS15</accession>
<evidence type="ECO:0000256" key="4">
    <source>
        <dbReference type="ARBA" id="ARBA00022692"/>
    </source>
</evidence>